<evidence type="ECO:0000256" key="6">
    <source>
        <dbReference type="SAM" id="MobiDB-lite"/>
    </source>
</evidence>
<keyword evidence="11" id="KW-1185">Reference proteome</keyword>
<feature type="compositionally biased region" description="Low complexity" evidence="6">
    <location>
        <begin position="151"/>
        <end position="170"/>
    </location>
</feature>
<reference evidence="10 11" key="1">
    <citation type="submission" date="2018-10" db="EMBL/GenBank/DDBJ databases">
        <title>Genomic Encyclopedia of Archaeal and Bacterial Type Strains, Phase II (KMG-II): from individual species to whole genera.</title>
        <authorList>
            <person name="Goeker M."/>
        </authorList>
    </citation>
    <scope>NUCLEOTIDE SEQUENCE [LARGE SCALE GENOMIC DNA]</scope>
    <source>
        <strain evidence="10 11">DSM 18602</strain>
    </source>
</reference>
<evidence type="ECO:0000256" key="7">
    <source>
        <dbReference type="SAM" id="Phobius"/>
    </source>
</evidence>
<evidence type="ECO:0000313" key="10">
    <source>
        <dbReference type="EMBL" id="RKR85085.1"/>
    </source>
</evidence>
<protein>
    <submittedName>
        <fullName evidence="10">Phage shock protein C (PspC) family protein</fullName>
    </submittedName>
</protein>
<dbReference type="PANTHER" id="PTHR33885:SF3">
    <property type="entry name" value="PHAGE SHOCK PROTEIN C"/>
    <property type="match status" value="1"/>
</dbReference>
<evidence type="ECO:0000259" key="9">
    <source>
        <dbReference type="Pfam" id="PF18917"/>
    </source>
</evidence>
<organism evidence="10 11">
    <name type="scientific">Mucilaginibacter gracilis</name>
    <dbReference type="NCBI Taxonomy" id="423350"/>
    <lineage>
        <taxon>Bacteria</taxon>
        <taxon>Pseudomonadati</taxon>
        <taxon>Bacteroidota</taxon>
        <taxon>Sphingobacteriia</taxon>
        <taxon>Sphingobacteriales</taxon>
        <taxon>Sphingobacteriaceae</taxon>
        <taxon>Mucilaginibacter</taxon>
    </lineage>
</organism>
<dbReference type="InterPro" id="IPR043726">
    <property type="entry name" value="LiaI-LiaF-like_TM1"/>
</dbReference>
<dbReference type="PANTHER" id="PTHR33885">
    <property type="entry name" value="PHAGE SHOCK PROTEIN C"/>
    <property type="match status" value="1"/>
</dbReference>
<evidence type="ECO:0000256" key="1">
    <source>
        <dbReference type="ARBA" id="ARBA00004162"/>
    </source>
</evidence>
<comment type="caution">
    <text evidence="10">The sequence shown here is derived from an EMBL/GenBank/DDBJ whole genome shotgun (WGS) entry which is preliminary data.</text>
</comment>
<gene>
    <name evidence="10" type="ORF">BDD43_5341</name>
</gene>
<dbReference type="RefSeq" id="WP_162847170.1">
    <property type="nucleotide sequence ID" value="NZ_RBKU01000001.1"/>
</dbReference>
<evidence type="ECO:0000256" key="2">
    <source>
        <dbReference type="ARBA" id="ARBA00022475"/>
    </source>
</evidence>
<dbReference type="EMBL" id="RBKU01000001">
    <property type="protein sequence ID" value="RKR85085.1"/>
    <property type="molecule type" value="Genomic_DNA"/>
</dbReference>
<dbReference type="Pfam" id="PF18917">
    <property type="entry name" value="LiaI-LiaF-like_TM1"/>
    <property type="match status" value="1"/>
</dbReference>
<comment type="subcellular location">
    <subcellularLocation>
        <location evidence="1">Cell membrane</location>
        <topology evidence="1">Single-pass membrane protein</topology>
    </subcellularLocation>
</comment>
<keyword evidence="5 7" id="KW-0472">Membrane</keyword>
<dbReference type="Proteomes" id="UP000268007">
    <property type="component" value="Unassembled WGS sequence"/>
</dbReference>
<evidence type="ECO:0000256" key="4">
    <source>
        <dbReference type="ARBA" id="ARBA00022989"/>
    </source>
</evidence>
<feature type="transmembrane region" description="Helical" evidence="7">
    <location>
        <begin position="88"/>
        <end position="108"/>
    </location>
</feature>
<dbReference type="InterPro" id="IPR052027">
    <property type="entry name" value="PspC"/>
</dbReference>
<accession>A0A495J7X4</accession>
<evidence type="ECO:0000313" key="11">
    <source>
        <dbReference type="Proteomes" id="UP000268007"/>
    </source>
</evidence>
<keyword evidence="4 7" id="KW-1133">Transmembrane helix</keyword>
<keyword evidence="3 7" id="KW-0812">Transmembrane</keyword>
<keyword evidence="2" id="KW-1003">Cell membrane</keyword>
<feature type="domain" description="LiaI-LiaF-like transmembrane region" evidence="9">
    <location>
        <begin position="93"/>
        <end position="134"/>
    </location>
</feature>
<evidence type="ECO:0000256" key="3">
    <source>
        <dbReference type="ARBA" id="ARBA00022692"/>
    </source>
</evidence>
<name>A0A495J7X4_9SPHI</name>
<evidence type="ECO:0000259" key="8">
    <source>
        <dbReference type="Pfam" id="PF04024"/>
    </source>
</evidence>
<feature type="transmembrane region" description="Helical" evidence="7">
    <location>
        <begin position="34"/>
        <end position="57"/>
    </location>
</feature>
<proteinExistence type="predicted"/>
<sequence>MRNRLYRDEQHKTIGGVCAGLAAYFNVDVALVRVIFVLAMVLGGGGFLGYVILWVVVPSSPIMSPADEFFARAQPIEVKPFTPVSRQVTKGSIIGGVVLIMFGVYLTLDQLDVIPDIDFNTFWPIALIVVGLILMFGFWQKKPDSTTSGWDDNTLTKNTSTTTTDNSSII</sequence>
<feature type="domain" description="Phage shock protein PspC N-terminal" evidence="8">
    <location>
        <begin position="4"/>
        <end position="59"/>
    </location>
</feature>
<dbReference type="AlphaFoldDB" id="A0A495J7X4"/>
<dbReference type="Pfam" id="PF04024">
    <property type="entry name" value="PspC"/>
    <property type="match status" value="1"/>
</dbReference>
<feature type="transmembrane region" description="Helical" evidence="7">
    <location>
        <begin position="120"/>
        <end position="139"/>
    </location>
</feature>
<dbReference type="InterPro" id="IPR007168">
    <property type="entry name" value="Phageshock_PspC_N"/>
</dbReference>
<dbReference type="GO" id="GO:0005886">
    <property type="term" value="C:plasma membrane"/>
    <property type="evidence" value="ECO:0007669"/>
    <property type="project" value="UniProtKB-SubCell"/>
</dbReference>
<evidence type="ECO:0000256" key="5">
    <source>
        <dbReference type="ARBA" id="ARBA00023136"/>
    </source>
</evidence>
<feature type="region of interest" description="Disordered" evidence="6">
    <location>
        <begin position="145"/>
        <end position="170"/>
    </location>
</feature>